<dbReference type="OrthoDB" id="8969999at2"/>
<evidence type="ECO:0000256" key="7">
    <source>
        <dbReference type="SAM" id="Phobius"/>
    </source>
</evidence>
<feature type="transmembrane region" description="Helical" evidence="7">
    <location>
        <begin position="406"/>
        <end position="422"/>
    </location>
</feature>
<feature type="transmembrane region" description="Helical" evidence="7">
    <location>
        <begin position="118"/>
        <end position="141"/>
    </location>
</feature>
<organism evidence="8 9">
    <name type="scientific">Caulobacter mirabilis</name>
    <dbReference type="NCBI Taxonomy" id="69666"/>
    <lineage>
        <taxon>Bacteria</taxon>
        <taxon>Pseudomonadati</taxon>
        <taxon>Pseudomonadota</taxon>
        <taxon>Alphaproteobacteria</taxon>
        <taxon>Caulobacterales</taxon>
        <taxon>Caulobacteraceae</taxon>
        <taxon>Caulobacter</taxon>
    </lineage>
</organism>
<evidence type="ECO:0000313" key="9">
    <source>
        <dbReference type="Proteomes" id="UP000228945"/>
    </source>
</evidence>
<evidence type="ECO:0000256" key="6">
    <source>
        <dbReference type="ARBA" id="ARBA00023136"/>
    </source>
</evidence>
<feature type="transmembrane region" description="Helical" evidence="7">
    <location>
        <begin position="231"/>
        <end position="254"/>
    </location>
</feature>
<evidence type="ECO:0000256" key="2">
    <source>
        <dbReference type="ARBA" id="ARBA00005262"/>
    </source>
</evidence>
<dbReference type="GO" id="GO:0015109">
    <property type="term" value="F:chromate transmembrane transporter activity"/>
    <property type="evidence" value="ECO:0007669"/>
    <property type="project" value="InterPro"/>
</dbReference>
<proteinExistence type="inferred from homology"/>
<comment type="subcellular location">
    <subcellularLocation>
        <location evidence="1">Cell membrane</location>
        <topology evidence="1">Multi-pass membrane protein</topology>
    </subcellularLocation>
</comment>
<keyword evidence="4 7" id="KW-0812">Transmembrane</keyword>
<sequence>MYLERGIALSPPSPSVAANARLDQGRCLATVVQAGEGRRVTPSLRDLLLASLKVGCLGFGGPAGQIALMHRVFVEEKRWIDEPRYLHALGFCTLLPGPEAQQLATYVGWSLRGTWGGLAAGLLFVLPGAALMFALSWLYAVHGETPLVAAAFDGVKAAVLALVLEAIVRLGRRALTGPADAIIAVAAFVALTVAGLPFPLVVLAAAAIGAIRGRPDVEEPAEAAPLPPKRRTLATILLWTVIWLAPLAASLVLLGGDHWLSRLGGVFAALAATSFGGAYALLAWLQQQAVETYGWLTTAQMVDGLGLAETTPGPLVLVNPFVGFMAGWNATGGGLGWAAAGSSMALWQTFAPSFLFIFAGAPYADALRRSRLARGALAGVMAAVLGVVAGLALWFGRQVLLPEGQGFDAGAAAVAVIAAIALMRFRANVVLVVAACAAAGVVRALLA</sequence>
<dbReference type="GO" id="GO:0005886">
    <property type="term" value="C:plasma membrane"/>
    <property type="evidence" value="ECO:0007669"/>
    <property type="project" value="UniProtKB-SubCell"/>
</dbReference>
<dbReference type="InterPro" id="IPR003370">
    <property type="entry name" value="Chromate_transpt"/>
</dbReference>
<feature type="transmembrane region" description="Helical" evidence="7">
    <location>
        <begin position="147"/>
        <end position="170"/>
    </location>
</feature>
<keyword evidence="3" id="KW-1003">Cell membrane</keyword>
<reference evidence="8 9" key="1">
    <citation type="submission" date="2017-10" db="EMBL/GenBank/DDBJ databases">
        <title>Genome sequence of Caulobacter mirabilis FWC38.</title>
        <authorList>
            <person name="Fiebig A."/>
            <person name="Crosson S."/>
        </authorList>
    </citation>
    <scope>NUCLEOTIDE SEQUENCE [LARGE SCALE GENOMIC DNA]</scope>
    <source>
        <strain evidence="8 9">FWC 38</strain>
    </source>
</reference>
<keyword evidence="6 7" id="KW-0472">Membrane</keyword>
<dbReference type="PANTHER" id="PTHR33567:SF3">
    <property type="entry name" value="CHROMATE ION TRANSPORTER (EUROFUNG)"/>
    <property type="match status" value="1"/>
</dbReference>
<dbReference type="InterPro" id="IPR014047">
    <property type="entry name" value="Chr_Tranpt_l_chain"/>
</dbReference>
<evidence type="ECO:0000256" key="5">
    <source>
        <dbReference type="ARBA" id="ARBA00022989"/>
    </source>
</evidence>
<feature type="transmembrane region" description="Helical" evidence="7">
    <location>
        <begin position="345"/>
        <end position="364"/>
    </location>
</feature>
<accession>A0A2D2B102</accession>
<dbReference type="AlphaFoldDB" id="A0A2D2B102"/>
<dbReference type="KEGG" id="cmb:CSW64_16720"/>
<protein>
    <submittedName>
        <fullName evidence="8">Chromate transporter</fullName>
    </submittedName>
</protein>
<dbReference type="Proteomes" id="UP000228945">
    <property type="component" value="Chromosome"/>
</dbReference>
<feature type="transmembrane region" description="Helical" evidence="7">
    <location>
        <begin position="182"/>
        <end position="211"/>
    </location>
</feature>
<dbReference type="EMBL" id="CP024201">
    <property type="protein sequence ID" value="ATQ43916.1"/>
    <property type="molecule type" value="Genomic_DNA"/>
</dbReference>
<feature type="transmembrane region" description="Helical" evidence="7">
    <location>
        <begin position="376"/>
        <end position="394"/>
    </location>
</feature>
<gene>
    <name evidence="8" type="ORF">CSW64_16720</name>
</gene>
<keyword evidence="5 7" id="KW-1133">Transmembrane helix</keyword>
<feature type="transmembrane region" description="Helical" evidence="7">
    <location>
        <begin position="429"/>
        <end position="446"/>
    </location>
</feature>
<dbReference type="PIRSF" id="PIRSF004810">
    <property type="entry name" value="ChrA"/>
    <property type="match status" value="1"/>
</dbReference>
<evidence type="ECO:0000256" key="3">
    <source>
        <dbReference type="ARBA" id="ARBA00022475"/>
    </source>
</evidence>
<keyword evidence="9" id="KW-1185">Reference proteome</keyword>
<dbReference type="PANTHER" id="PTHR33567">
    <property type="entry name" value="CHROMATE ION TRANSPORTER (EUROFUNG)"/>
    <property type="match status" value="1"/>
</dbReference>
<comment type="similarity">
    <text evidence="2">Belongs to the chromate ion transporter (CHR) (TC 2.A.51) family.</text>
</comment>
<dbReference type="Pfam" id="PF02417">
    <property type="entry name" value="Chromate_transp"/>
    <property type="match status" value="2"/>
</dbReference>
<dbReference type="NCBIfam" id="TIGR00937">
    <property type="entry name" value="2A51"/>
    <property type="match status" value="1"/>
</dbReference>
<evidence type="ECO:0000256" key="1">
    <source>
        <dbReference type="ARBA" id="ARBA00004651"/>
    </source>
</evidence>
<name>A0A2D2B102_9CAUL</name>
<evidence type="ECO:0000313" key="8">
    <source>
        <dbReference type="EMBL" id="ATQ43916.1"/>
    </source>
</evidence>
<feature type="transmembrane region" description="Helical" evidence="7">
    <location>
        <begin position="266"/>
        <end position="285"/>
    </location>
</feature>
<evidence type="ECO:0000256" key="4">
    <source>
        <dbReference type="ARBA" id="ARBA00022692"/>
    </source>
</evidence>